<feature type="domain" description="Helix-turn-helix" evidence="1">
    <location>
        <begin position="15"/>
        <end position="64"/>
    </location>
</feature>
<organism evidence="2 3">
    <name type="scientific">Reticulibacter mediterranei</name>
    <dbReference type="NCBI Taxonomy" id="2778369"/>
    <lineage>
        <taxon>Bacteria</taxon>
        <taxon>Bacillati</taxon>
        <taxon>Chloroflexota</taxon>
        <taxon>Ktedonobacteria</taxon>
        <taxon>Ktedonobacterales</taxon>
        <taxon>Reticulibacteraceae</taxon>
        <taxon>Reticulibacter</taxon>
    </lineage>
</organism>
<gene>
    <name evidence="2" type="ORF">KSF_015500</name>
</gene>
<name>A0A8J3N1P4_9CHLR</name>
<keyword evidence="3" id="KW-1185">Reference proteome</keyword>
<accession>A0A8J3N1P4</accession>
<dbReference type="NCBIfam" id="TIGR01764">
    <property type="entry name" value="excise"/>
    <property type="match status" value="1"/>
</dbReference>
<dbReference type="GO" id="GO:0003677">
    <property type="term" value="F:DNA binding"/>
    <property type="evidence" value="ECO:0007669"/>
    <property type="project" value="InterPro"/>
</dbReference>
<dbReference type="Pfam" id="PF12728">
    <property type="entry name" value="HTH_17"/>
    <property type="match status" value="1"/>
</dbReference>
<reference evidence="2" key="1">
    <citation type="submission" date="2020-10" db="EMBL/GenBank/DDBJ databases">
        <title>Taxonomic study of unclassified bacteria belonging to the class Ktedonobacteria.</title>
        <authorList>
            <person name="Yabe S."/>
            <person name="Wang C.M."/>
            <person name="Zheng Y."/>
            <person name="Sakai Y."/>
            <person name="Cavaletti L."/>
            <person name="Monciardini P."/>
            <person name="Donadio S."/>
        </authorList>
    </citation>
    <scope>NUCLEOTIDE SEQUENCE</scope>
    <source>
        <strain evidence="2">ID150040</strain>
    </source>
</reference>
<evidence type="ECO:0000313" key="2">
    <source>
        <dbReference type="EMBL" id="GHO91502.1"/>
    </source>
</evidence>
<proteinExistence type="predicted"/>
<protein>
    <recommendedName>
        <fullName evidence="1">Helix-turn-helix domain-containing protein</fullName>
    </recommendedName>
</protein>
<evidence type="ECO:0000259" key="1">
    <source>
        <dbReference type="Pfam" id="PF12728"/>
    </source>
</evidence>
<dbReference type="AlphaFoldDB" id="A0A8J3N1P4"/>
<dbReference type="EMBL" id="BNJK01000001">
    <property type="protein sequence ID" value="GHO91502.1"/>
    <property type="molecule type" value="Genomic_DNA"/>
</dbReference>
<sequence length="70" mass="7939">MPRRKQTPKPVEQILLTVPQVAQSLSVGRTTVYELIKYEGLPTVKFGAATRVRAESLKSWVEKREQQQSA</sequence>
<dbReference type="InterPro" id="IPR041657">
    <property type="entry name" value="HTH_17"/>
</dbReference>
<dbReference type="InterPro" id="IPR010093">
    <property type="entry name" value="SinI_DNA-bd"/>
</dbReference>
<evidence type="ECO:0000313" key="3">
    <source>
        <dbReference type="Proteomes" id="UP000597444"/>
    </source>
</evidence>
<comment type="caution">
    <text evidence="2">The sequence shown here is derived from an EMBL/GenBank/DDBJ whole genome shotgun (WGS) entry which is preliminary data.</text>
</comment>
<dbReference type="RefSeq" id="WP_220202396.1">
    <property type="nucleotide sequence ID" value="NZ_BNJK01000001.1"/>
</dbReference>
<dbReference type="Proteomes" id="UP000597444">
    <property type="component" value="Unassembled WGS sequence"/>
</dbReference>